<dbReference type="Gene3D" id="3.30.420.40">
    <property type="match status" value="1"/>
</dbReference>
<dbReference type="InterPro" id="IPR043129">
    <property type="entry name" value="ATPase_NBD"/>
</dbReference>
<reference evidence="1 2" key="1">
    <citation type="submission" date="2018-02" db="EMBL/GenBank/DDBJ databases">
        <title>Comparative genomes isolates from brazilian mangrove.</title>
        <authorList>
            <person name="Araujo J.E."/>
            <person name="Taketani R.G."/>
            <person name="Silva M.C.P."/>
            <person name="Loureco M.V."/>
            <person name="Andreote F.D."/>
        </authorList>
    </citation>
    <scope>NUCLEOTIDE SEQUENCE [LARGE SCALE GENOMIC DNA]</scope>
    <source>
        <strain evidence="1 2">HEX-2 MGV</strain>
    </source>
</reference>
<feature type="non-terminal residue" evidence="1">
    <location>
        <position position="1"/>
    </location>
</feature>
<dbReference type="SUPFAM" id="SSF53067">
    <property type="entry name" value="Actin-like ATPase domain"/>
    <property type="match status" value="1"/>
</dbReference>
<dbReference type="EMBL" id="PUIA01000061">
    <property type="protein sequence ID" value="PQO26913.1"/>
    <property type="molecule type" value="Genomic_DNA"/>
</dbReference>
<dbReference type="AlphaFoldDB" id="A0A2S8F445"/>
<organism evidence="1 2">
    <name type="scientific">Blastopirellula marina</name>
    <dbReference type="NCBI Taxonomy" id="124"/>
    <lineage>
        <taxon>Bacteria</taxon>
        <taxon>Pseudomonadati</taxon>
        <taxon>Planctomycetota</taxon>
        <taxon>Planctomycetia</taxon>
        <taxon>Pirellulales</taxon>
        <taxon>Pirellulaceae</taxon>
        <taxon>Blastopirellula</taxon>
    </lineage>
</organism>
<keyword evidence="1" id="KW-0418">Kinase</keyword>
<evidence type="ECO:0000313" key="1">
    <source>
        <dbReference type="EMBL" id="PQO26913.1"/>
    </source>
</evidence>
<keyword evidence="1" id="KW-0808">Transferase</keyword>
<gene>
    <name evidence="1" type="ORF">C5Y96_19515</name>
</gene>
<proteinExistence type="predicted"/>
<evidence type="ECO:0000313" key="2">
    <source>
        <dbReference type="Proteomes" id="UP000240009"/>
    </source>
</evidence>
<accession>A0A2S8F445</accession>
<protein>
    <submittedName>
        <fullName evidence="1">Rhamnulokinase</fullName>
    </submittedName>
</protein>
<sequence>AGPTEATAVGNLMTQAVALGDVGNLWDSREVVRNSFSVSEYQPRNTTAWDEAYGRFLNLLNK</sequence>
<name>A0A2S8F445_9BACT</name>
<comment type="caution">
    <text evidence="1">The sequence shown here is derived from an EMBL/GenBank/DDBJ whole genome shotgun (WGS) entry which is preliminary data.</text>
</comment>
<dbReference type="Proteomes" id="UP000240009">
    <property type="component" value="Unassembled WGS sequence"/>
</dbReference>
<dbReference type="GO" id="GO:0016301">
    <property type="term" value="F:kinase activity"/>
    <property type="evidence" value="ECO:0007669"/>
    <property type="project" value="UniProtKB-KW"/>
</dbReference>